<evidence type="ECO:0000313" key="9">
    <source>
        <dbReference type="EMBL" id="MBA4544666.1"/>
    </source>
</evidence>
<dbReference type="OrthoDB" id="2381188at2"/>
<evidence type="ECO:0000256" key="1">
    <source>
        <dbReference type="ARBA" id="ARBA00004141"/>
    </source>
</evidence>
<feature type="transmembrane region" description="Helical" evidence="8">
    <location>
        <begin position="138"/>
        <end position="158"/>
    </location>
</feature>
<feature type="transmembrane region" description="Helical" evidence="8">
    <location>
        <begin position="78"/>
        <end position="99"/>
    </location>
</feature>
<dbReference type="GO" id="GO:0016020">
    <property type="term" value="C:membrane"/>
    <property type="evidence" value="ECO:0007669"/>
    <property type="project" value="UniProtKB-SubCell"/>
</dbReference>
<keyword evidence="3" id="KW-0813">Transport</keyword>
<evidence type="ECO:0000256" key="2">
    <source>
        <dbReference type="ARBA" id="ARBA00007998"/>
    </source>
</evidence>
<proteinExistence type="inferred from homology"/>
<comment type="subcellular location">
    <subcellularLocation>
        <location evidence="1">Membrane</location>
        <topology evidence="1">Multi-pass membrane protein</topology>
    </subcellularLocation>
</comment>
<keyword evidence="5 8" id="KW-0812">Transmembrane</keyword>
<evidence type="ECO:0000256" key="5">
    <source>
        <dbReference type="ARBA" id="ARBA00022692"/>
    </source>
</evidence>
<keyword evidence="10" id="KW-1185">Reference proteome</keyword>
<keyword evidence="7 8" id="KW-0472">Membrane</keyword>
<accession>A0A7W2AJC7</accession>
<gene>
    <name evidence="9" type="ORF">H1164_17715</name>
</gene>
<comment type="similarity">
    <text evidence="2">Belongs to the amino acid-polyamine-organocation (APC) superfamily. Spore germination protein (SGP) (TC 2.A.3.9) family.</text>
</comment>
<dbReference type="InterPro" id="IPR004761">
    <property type="entry name" value="Spore_GerAB"/>
</dbReference>
<evidence type="ECO:0000256" key="3">
    <source>
        <dbReference type="ARBA" id="ARBA00022448"/>
    </source>
</evidence>
<dbReference type="GO" id="GO:0009847">
    <property type="term" value="P:spore germination"/>
    <property type="evidence" value="ECO:0007669"/>
    <property type="project" value="InterPro"/>
</dbReference>
<dbReference type="PANTHER" id="PTHR34975:SF2">
    <property type="entry name" value="SPORE GERMINATION PROTEIN A2"/>
    <property type="match status" value="1"/>
</dbReference>
<keyword evidence="4" id="KW-0309">Germination</keyword>
<name>A0A7W2AJC7_9BACL</name>
<feature type="transmembrane region" description="Helical" evidence="8">
    <location>
        <begin position="111"/>
        <end position="132"/>
    </location>
</feature>
<dbReference type="RefSeq" id="WP_052154076.1">
    <property type="nucleotide sequence ID" value="NZ_JACEIP010000057.1"/>
</dbReference>
<evidence type="ECO:0000256" key="8">
    <source>
        <dbReference type="SAM" id="Phobius"/>
    </source>
</evidence>
<dbReference type="Pfam" id="PF03845">
    <property type="entry name" value="Spore_permease"/>
    <property type="match status" value="1"/>
</dbReference>
<sequence length="191" mass="20658">MKTTSASINVLQLTMLIITAVGIQTHVIITPALLESAGRDSWVAVLLAGAVVLIWLVIMKRTKQANLVFWISKHVGKLPAVVVILLICADLFIGVFVTLKDTSNWTNASYLISTPNFVIALSIIALCFFGAYAGIEAIAITNGILLPVVVLLGHLVMLGNMPRKDYAFLFPILQNGLEPLLKGMIYAAQDL</sequence>
<reference evidence="9 10" key="1">
    <citation type="submission" date="2020-07" db="EMBL/GenBank/DDBJ databases">
        <authorList>
            <person name="Feng H."/>
        </authorList>
    </citation>
    <scope>NUCLEOTIDE SEQUENCE [LARGE SCALE GENOMIC DNA]</scope>
    <source>
        <strain evidence="10">s-11</strain>
    </source>
</reference>
<evidence type="ECO:0000313" key="10">
    <source>
        <dbReference type="Proteomes" id="UP000530514"/>
    </source>
</evidence>
<dbReference type="Proteomes" id="UP000530514">
    <property type="component" value="Unassembled WGS sequence"/>
</dbReference>
<evidence type="ECO:0000256" key="4">
    <source>
        <dbReference type="ARBA" id="ARBA00022544"/>
    </source>
</evidence>
<comment type="caution">
    <text evidence="9">The sequence shown here is derived from an EMBL/GenBank/DDBJ whole genome shotgun (WGS) entry which is preliminary data.</text>
</comment>
<feature type="transmembrane region" description="Helical" evidence="8">
    <location>
        <begin position="6"/>
        <end position="29"/>
    </location>
</feature>
<evidence type="ECO:0000256" key="7">
    <source>
        <dbReference type="ARBA" id="ARBA00023136"/>
    </source>
</evidence>
<dbReference type="EMBL" id="JACEIP010000057">
    <property type="protein sequence ID" value="MBA4544666.1"/>
    <property type="molecule type" value="Genomic_DNA"/>
</dbReference>
<dbReference type="PANTHER" id="PTHR34975">
    <property type="entry name" value="SPORE GERMINATION PROTEIN A2"/>
    <property type="match status" value="1"/>
</dbReference>
<protein>
    <submittedName>
        <fullName evidence="9">GerAB/ArcD/ProY family transporter</fullName>
    </submittedName>
</protein>
<evidence type="ECO:0000256" key="6">
    <source>
        <dbReference type="ARBA" id="ARBA00022989"/>
    </source>
</evidence>
<feature type="transmembrane region" description="Helical" evidence="8">
    <location>
        <begin position="41"/>
        <end position="58"/>
    </location>
</feature>
<dbReference type="AlphaFoldDB" id="A0A7W2AJC7"/>
<keyword evidence="6 8" id="KW-1133">Transmembrane helix</keyword>
<organism evidence="9 10">
    <name type="scientific">Thermoactinomyces daqus</name>
    <dbReference type="NCBI Taxonomy" id="1329516"/>
    <lineage>
        <taxon>Bacteria</taxon>
        <taxon>Bacillati</taxon>
        <taxon>Bacillota</taxon>
        <taxon>Bacilli</taxon>
        <taxon>Bacillales</taxon>
        <taxon>Thermoactinomycetaceae</taxon>
        <taxon>Thermoactinomyces</taxon>
    </lineage>
</organism>